<dbReference type="CDD" id="cd11061">
    <property type="entry name" value="CYP67-like"/>
    <property type="match status" value="1"/>
</dbReference>
<dbReference type="Proteomes" id="UP001444661">
    <property type="component" value="Unassembled WGS sequence"/>
</dbReference>
<evidence type="ECO:0000313" key="6">
    <source>
        <dbReference type="Proteomes" id="UP001444661"/>
    </source>
</evidence>
<feature type="transmembrane region" description="Helical" evidence="4">
    <location>
        <begin position="7"/>
        <end position="28"/>
    </location>
</feature>
<keyword evidence="1" id="KW-0349">Heme</keyword>
<dbReference type="SUPFAM" id="SSF48264">
    <property type="entry name" value="Cytochrome P450"/>
    <property type="match status" value="1"/>
</dbReference>
<keyword evidence="4" id="KW-1133">Transmembrane helix</keyword>
<keyword evidence="3" id="KW-0408">Iron</keyword>
<reference evidence="5 6" key="1">
    <citation type="submission" date="2023-01" db="EMBL/GenBank/DDBJ databases">
        <title>Analysis of 21 Apiospora genomes using comparative genomics revels a genus with tremendous synthesis potential of carbohydrate active enzymes and secondary metabolites.</title>
        <authorList>
            <person name="Sorensen T."/>
        </authorList>
    </citation>
    <scope>NUCLEOTIDE SEQUENCE [LARGE SCALE GENOMIC DNA]</scope>
    <source>
        <strain evidence="5 6">CBS 33761</strain>
    </source>
</reference>
<evidence type="ECO:0000256" key="2">
    <source>
        <dbReference type="ARBA" id="ARBA00022723"/>
    </source>
</evidence>
<evidence type="ECO:0000256" key="3">
    <source>
        <dbReference type="ARBA" id="ARBA00023004"/>
    </source>
</evidence>
<sequence length="534" mass="60781">MTSLLEAILPLCIILYVQVFGRLIYNIWLHPLADVPGPFWARASGIPSWLHASSGKRHIWLWQQFQIYGPKIRVTPNTVLFCGPAAYADIYGMKSNVRRSHFYTALKRKWTENTTLNTIDVAQHAFKRKLLQTCFTEKSVRAATSFIIRHVDRWNEIIAEETSDNGEDWSAPVDFADKVDALVFDIMGDLSFGRSFDIKEPGENPLKVIPHTIVEYMRFYYPFCRSPFLHLLIWLKPRGLDWMFDLITPPSVQQYNKFVFDSVTNRIRLHREQKEKPDLEQRQDMFYFLCEARDPDTGLIAYDETDLRAESSLLIIAGSDTTSVSISGIIFYLTGDPRRLQKLTDEIRTTFDSAEEIVHGPKLRGCQYLSACIDEGMRLTPSGPCELPREVLPGGIMINGNFIPAGTVVGTVPWVNSRNEEIWGDAGVFRPERWILDETNGVTVESISRQRANFHPFITGPGSCVGKPLAMAEIMIVLARTLYRFDIRRAPGSTKGGGRPELGWGARDRNQLQLTDAFISLRQGPEVQFKKRAL</sequence>
<keyword evidence="4" id="KW-0472">Membrane</keyword>
<keyword evidence="6" id="KW-1185">Reference proteome</keyword>
<proteinExistence type="predicted"/>
<organism evidence="5 6">
    <name type="scientific">Apiospora rasikravindrae</name>
    <dbReference type="NCBI Taxonomy" id="990691"/>
    <lineage>
        <taxon>Eukaryota</taxon>
        <taxon>Fungi</taxon>
        <taxon>Dikarya</taxon>
        <taxon>Ascomycota</taxon>
        <taxon>Pezizomycotina</taxon>
        <taxon>Sordariomycetes</taxon>
        <taxon>Xylariomycetidae</taxon>
        <taxon>Amphisphaeriales</taxon>
        <taxon>Apiosporaceae</taxon>
        <taxon>Apiospora</taxon>
    </lineage>
</organism>
<gene>
    <name evidence="5" type="ORF">PG993_011768</name>
</gene>
<keyword evidence="4" id="KW-0812">Transmembrane</keyword>
<evidence type="ECO:0000256" key="1">
    <source>
        <dbReference type="ARBA" id="ARBA00022617"/>
    </source>
</evidence>
<dbReference type="PRINTS" id="PR00463">
    <property type="entry name" value="EP450I"/>
</dbReference>
<dbReference type="InterPro" id="IPR050121">
    <property type="entry name" value="Cytochrome_P450_monoxygenase"/>
</dbReference>
<name>A0ABR1S0K0_9PEZI</name>
<dbReference type="InterPro" id="IPR002401">
    <property type="entry name" value="Cyt_P450_E_grp-I"/>
</dbReference>
<dbReference type="Pfam" id="PF00067">
    <property type="entry name" value="p450"/>
    <property type="match status" value="1"/>
</dbReference>
<dbReference type="Gene3D" id="1.10.630.10">
    <property type="entry name" value="Cytochrome P450"/>
    <property type="match status" value="1"/>
</dbReference>
<evidence type="ECO:0000313" key="5">
    <source>
        <dbReference type="EMBL" id="KAK8023702.1"/>
    </source>
</evidence>
<accession>A0ABR1S0K0</accession>
<dbReference type="PANTHER" id="PTHR24305">
    <property type="entry name" value="CYTOCHROME P450"/>
    <property type="match status" value="1"/>
</dbReference>
<dbReference type="InterPro" id="IPR001128">
    <property type="entry name" value="Cyt_P450"/>
</dbReference>
<dbReference type="PRINTS" id="PR00385">
    <property type="entry name" value="P450"/>
</dbReference>
<keyword evidence="2" id="KW-0479">Metal-binding</keyword>
<evidence type="ECO:0000256" key="4">
    <source>
        <dbReference type="SAM" id="Phobius"/>
    </source>
</evidence>
<dbReference type="PANTHER" id="PTHR24305:SF226">
    <property type="entry name" value="CYTOCHROME P450 MONOOXYGENASE"/>
    <property type="match status" value="1"/>
</dbReference>
<dbReference type="EMBL" id="JAQQWK010000011">
    <property type="protein sequence ID" value="KAK8023702.1"/>
    <property type="molecule type" value="Genomic_DNA"/>
</dbReference>
<dbReference type="InterPro" id="IPR036396">
    <property type="entry name" value="Cyt_P450_sf"/>
</dbReference>
<protein>
    <submittedName>
        <fullName evidence="5">Benzoate 4-monooxygenase cytochrome P450</fullName>
    </submittedName>
</protein>
<comment type="caution">
    <text evidence="5">The sequence shown here is derived from an EMBL/GenBank/DDBJ whole genome shotgun (WGS) entry which is preliminary data.</text>
</comment>